<feature type="transmembrane region" description="Helical" evidence="8">
    <location>
        <begin position="438"/>
        <end position="464"/>
    </location>
</feature>
<accession>A0A106P9W6</accession>
<dbReference type="Gene3D" id="3.30.70.1320">
    <property type="entry name" value="Multidrug efflux transporter AcrB pore domain like"/>
    <property type="match status" value="1"/>
</dbReference>
<dbReference type="Gene3D" id="3.30.70.1440">
    <property type="entry name" value="Multidrug efflux transporter AcrB pore domain"/>
    <property type="match status" value="1"/>
</dbReference>
<comment type="similarity">
    <text evidence="2">Belongs to the resistance-nodulation-cell division (RND) (TC 2.A.6) family.</text>
</comment>
<keyword evidence="7 8" id="KW-0472">Membrane</keyword>
<proteinExistence type="inferred from homology"/>
<keyword evidence="6 8" id="KW-1133">Transmembrane helix</keyword>
<dbReference type="PRINTS" id="PR00702">
    <property type="entry name" value="ACRIFLAVINRP"/>
</dbReference>
<dbReference type="STRING" id="1503054.WT74_22735"/>
<dbReference type="AlphaFoldDB" id="A0A106P9W6"/>
<organism evidence="9">
    <name type="scientific">Burkholderia stagnalis</name>
    <dbReference type="NCBI Taxonomy" id="1503054"/>
    <lineage>
        <taxon>Bacteria</taxon>
        <taxon>Pseudomonadati</taxon>
        <taxon>Pseudomonadota</taxon>
        <taxon>Betaproteobacteria</taxon>
        <taxon>Burkholderiales</taxon>
        <taxon>Burkholderiaceae</taxon>
        <taxon>Burkholderia</taxon>
        <taxon>Burkholderia cepacia complex</taxon>
    </lineage>
</organism>
<evidence type="ECO:0000256" key="6">
    <source>
        <dbReference type="ARBA" id="ARBA00022989"/>
    </source>
</evidence>
<comment type="caution">
    <text evidence="9">The sequence shown here is derived from an EMBL/GenBank/DDBJ whole genome shotgun (WGS) entry which is preliminary data.</text>
</comment>
<keyword evidence="5 8" id="KW-0812">Transmembrane</keyword>
<dbReference type="NCBIfam" id="TIGR00914">
    <property type="entry name" value="2A0601"/>
    <property type="match status" value="1"/>
</dbReference>
<dbReference type="GO" id="GO:0042910">
    <property type="term" value="F:xenobiotic transmembrane transporter activity"/>
    <property type="evidence" value="ECO:0007669"/>
    <property type="project" value="TreeGrafter"/>
</dbReference>
<evidence type="ECO:0000256" key="5">
    <source>
        <dbReference type="ARBA" id="ARBA00022692"/>
    </source>
</evidence>
<dbReference type="Gene3D" id="3.30.70.1430">
    <property type="entry name" value="Multidrug efflux transporter AcrB pore domain"/>
    <property type="match status" value="2"/>
</dbReference>
<feature type="transmembrane region" description="Helical" evidence="8">
    <location>
        <begin position="536"/>
        <end position="555"/>
    </location>
</feature>
<evidence type="ECO:0000313" key="9">
    <source>
        <dbReference type="EMBL" id="KWA58537.1"/>
    </source>
</evidence>
<feature type="transmembrane region" description="Helical" evidence="8">
    <location>
        <begin position="342"/>
        <end position="358"/>
    </location>
</feature>
<dbReference type="GO" id="GO:0008324">
    <property type="term" value="F:monoatomic cation transmembrane transporter activity"/>
    <property type="evidence" value="ECO:0007669"/>
    <property type="project" value="InterPro"/>
</dbReference>
<feature type="transmembrane region" description="Helical" evidence="8">
    <location>
        <begin position="484"/>
        <end position="505"/>
    </location>
</feature>
<feature type="transmembrane region" description="Helical" evidence="8">
    <location>
        <begin position="874"/>
        <end position="891"/>
    </location>
</feature>
<sequence length="1068" mass="115503">MIARVIRWSIRNRFLVLLATLLVTAWGIHSLKQTPLDALPDLSDTQVIIKASYPGKAPQVIEDQVTYPLTTTLLGVPGAKTVRAYSSFGDAFVYVLFDDRTDPYWARSRVLEYLNQVQSRLPQGATVSLGPDATGVGWVYEYALVDRTGQHDLGQLRALNDWFLKFELKAVPDVAEVASLGGMVRQYQVVLDPDRLRAYGITQAAVADALGKANQASGGSVVELAESEYMVRSSGYLRSLDDFRHVVLRTNDAGTPVLLGDVARVQIGPEMRRGIAELNGQGEVAGGVIVMRSGKNALTTIDAVKAKLADLGRSLPPGVEVVTTYDRSQLIERAVGNLKDKLVEEFVIVGLVCAVFLFHLRSAFVAILSLPLGVLAAFIVMRYQGVNANLMSLGGIAIAIGAMIDAAIVMIENAHKHLEAFAHRFPDTRMTAAQRWELIATSAAEVGPALFFSLLIITLSFVPVFSLEGQEGKLFSPLAFTKTYTIAAAAGLSVTLVPVLMGYLIRGRIPHEHANPINRVLIRLYRPLLDATLRRPWFAIGVAVVALVLTAVPIARLGGEFMPPLDEGDLLYMPTALPGISAAKASELLQQTDRLIQTVPEVATVFGKSGRADTATDPAPLEMFETTIRFKPRDRWRPGMTPERLIDELDRTVKVPGLSNVWVPPIRNRLDMLSTGIKTPVGVKISGPDLTQIDRIATQVEAAVKRVPGVTSALAERLNGGRYIDVDIDRLAAARYGLAVADIQSVVSSAIGGENVGEVIAGRERFPINLRYPREIRDSLEKLRALPIVTERGAQLRLGDVANVTIADGPPMIRSENARLSGYVYVDIRNTDLRSAVDAMQRAVAREVRLPPGYAIAWSGQFEYLERAEAKLRTVIPVTLAVIFVLLFLTFGSAADALLLMSTVPFALVGGFWLIWLLGHAVSVATSVGFIALAGVAAEFGVVMLLYLKGALDRRLASGEPLTEALLLDAIREGAVLRVRPKAMTVAVVLAGLVPIMVGHGAGSEVMQRIAAPMVGGMVTAPLLSMFVIPAAWFLLQRRRAVHADAARFTDAVPAGTQVPVQPTGETQ</sequence>
<reference evidence="9 10" key="1">
    <citation type="submission" date="2015-11" db="EMBL/GenBank/DDBJ databases">
        <title>Expanding the genomic diversity of Burkholderia species for the development of highly accurate diagnostics.</title>
        <authorList>
            <person name="Sahl J."/>
            <person name="Keim P."/>
            <person name="Wagner D."/>
        </authorList>
    </citation>
    <scope>NUCLEOTIDE SEQUENCE [LARGE SCALE GENOMIC DNA]</scope>
    <source>
        <strain evidence="9 10">MSMB1960WGS</strain>
    </source>
</reference>
<gene>
    <name evidence="9" type="ORF">WT44_20350</name>
</gene>
<dbReference type="GO" id="GO:0005886">
    <property type="term" value="C:plasma membrane"/>
    <property type="evidence" value="ECO:0007669"/>
    <property type="project" value="UniProtKB-SubCell"/>
</dbReference>
<dbReference type="SUPFAM" id="SSF82866">
    <property type="entry name" value="Multidrug efflux transporter AcrB transmembrane domain"/>
    <property type="match status" value="2"/>
</dbReference>
<evidence type="ECO:0000256" key="4">
    <source>
        <dbReference type="ARBA" id="ARBA00022475"/>
    </source>
</evidence>
<evidence type="ECO:0000256" key="3">
    <source>
        <dbReference type="ARBA" id="ARBA00022448"/>
    </source>
</evidence>
<keyword evidence="3" id="KW-0813">Transport</keyword>
<evidence type="ECO:0000256" key="7">
    <source>
        <dbReference type="ARBA" id="ARBA00023136"/>
    </source>
</evidence>
<evidence type="ECO:0000256" key="2">
    <source>
        <dbReference type="ARBA" id="ARBA00010942"/>
    </source>
</evidence>
<dbReference type="InterPro" id="IPR027463">
    <property type="entry name" value="AcrB_DN_DC_subdom"/>
</dbReference>
<dbReference type="InterPro" id="IPR001036">
    <property type="entry name" value="Acrflvin-R"/>
</dbReference>
<feature type="transmembrane region" description="Helical" evidence="8">
    <location>
        <begin position="390"/>
        <end position="411"/>
    </location>
</feature>
<protein>
    <submittedName>
        <fullName evidence="9">Cation transporter</fullName>
    </submittedName>
</protein>
<feature type="transmembrane region" description="Helical" evidence="8">
    <location>
        <begin position="365"/>
        <end position="384"/>
    </location>
</feature>
<dbReference type="Pfam" id="PF00873">
    <property type="entry name" value="ACR_tran"/>
    <property type="match status" value="1"/>
</dbReference>
<evidence type="ECO:0000256" key="8">
    <source>
        <dbReference type="SAM" id="Phobius"/>
    </source>
</evidence>
<dbReference type="PANTHER" id="PTHR32063">
    <property type="match status" value="1"/>
</dbReference>
<name>A0A106P9W6_9BURK</name>
<evidence type="ECO:0000256" key="1">
    <source>
        <dbReference type="ARBA" id="ARBA00004651"/>
    </source>
</evidence>
<dbReference type="Gene3D" id="1.20.1640.10">
    <property type="entry name" value="Multidrug efflux transporter AcrB transmembrane domain"/>
    <property type="match status" value="2"/>
</dbReference>
<dbReference type="Gene3D" id="3.30.2090.10">
    <property type="entry name" value="Multidrug efflux transporter AcrB TolC docking domain, DN and DC subdomains"/>
    <property type="match status" value="2"/>
</dbReference>
<comment type="subcellular location">
    <subcellularLocation>
        <location evidence="1">Cell membrane</location>
        <topology evidence="1">Multi-pass membrane protein</topology>
    </subcellularLocation>
</comment>
<feature type="transmembrane region" description="Helical" evidence="8">
    <location>
        <begin position="1014"/>
        <end position="1036"/>
    </location>
</feature>
<keyword evidence="4" id="KW-1003">Cell membrane</keyword>
<feature type="transmembrane region" description="Helical" evidence="8">
    <location>
        <begin position="924"/>
        <end position="948"/>
    </location>
</feature>
<dbReference type="SUPFAM" id="SSF82714">
    <property type="entry name" value="Multidrug efflux transporter AcrB TolC docking domain, DN and DC subdomains"/>
    <property type="match status" value="2"/>
</dbReference>
<dbReference type="EMBL" id="LPHB01000056">
    <property type="protein sequence ID" value="KWA58537.1"/>
    <property type="molecule type" value="Genomic_DNA"/>
</dbReference>
<feature type="transmembrane region" description="Helical" evidence="8">
    <location>
        <begin position="983"/>
        <end position="1002"/>
    </location>
</feature>
<feature type="transmembrane region" description="Helical" evidence="8">
    <location>
        <begin position="898"/>
        <end position="918"/>
    </location>
</feature>
<dbReference type="SUPFAM" id="SSF82693">
    <property type="entry name" value="Multidrug efflux transporter AcrB pore domain, PN1, PN2, PC1 and PC2 subdomains"/>
    <property type="match status" value="2"/>
</dbReference>
<evidence type="ECO:0000313" key="10">
    <source>
        <dbReference type="Proteomes" id="UP000068603"/>
    </source>
</evidence>
<dbReference type="Proteomes" id="UP000068603">
    <property type="component" value="Unassembled WGS sequence"/>
</dbReference>
<dbReference type="RefSeq" id="WP_060148244.1">
    <property type="nucleotide sequence ID" value="NZ_LPGD01000014.1"/>
</dbReference>
<dbReference type="InterPro" id="IPR004763">
    <property type="entry name" value="CusA-like"/>
</dbReference>
<dbReference type="PANTHER" id="PTHR32063:SF19">
    <property type="entry name" value="CATION EFFLUX SYSTEM PROTEIN CUSA"/>
    <property type="match status" value="1"/>
</dbReference>